<dbReference type="EMBL" id="JAQQXS010000004">
    <property type="protein sequence ID" value="MDC8784677.1"/>
    <property type="molecule type" value="Genomic_DNA"/>
</dbReference>
<organism evidence="3 4">
    <name type="scientific">Roseateles koreensis</name>
    <dbReference type="NCBI Taxonomy" id="2987526"/>
    <lineage>
        <taxon>Bacteria</taxon>
        <taxon>Pseudomonadati</taxon>
        <taxon>Pseudomonadota</taxon>
        <taxon>Betaproteobacteria</taxon>
        <taxon>Burkholderiales</taxon>
        <taxon>Sphaerotilaceae</taxon>
        <taxon>Roseateles</taxon>
    </lineage>
</organism>
<proteinExistence type="predicted"/>
<evidence type="ECO:0000313" key="3">
    <source>
        <dbReference type="EMBL" id="MDC8784677.1"/>
    </source>
</evidence>
<evidence type="ECO:0000313" key="4">
    <source>
        <dbReference type="Proteomes" id="UP001219862"/>
    </source>
</evidence>
<accession>A0ABT5KP86</accession>
<evidence type="ECO:0000256" key="1">
    <source>
        <dbReference type="SAM" id="SignalP"/>
    </source>
</evidence>
<feature type="chain" id="PRO_5045761099" evidence="1">
    <location>
        <begin position="24"/>
        <end position="236"/>
    </location>
</feature>
<comment type="caution">
    <text evidence="3">The sequence shown here is derived from an EMBL/GenBank/DDBJ whole genome shotgun (WGS) entry which is preliminary data.</text>
</comment>
<gene>
    <name evidence="3" type="ORF">PRZ01_05685</name>
</gene>
<dbReference type="Proteomes" id="UP001219862">
    <property type="component" value="Unassembled WGS sequence"/>
</dbReference>
<dbReference type="NCBIfam" id="TIGR02595">
    <property type="entry name" value="PEP_CTERM"/>
    <property type="match status" value="1"/>
</dbReference>
<dbReference type="Pfam" id="PF07589">
    <property type="entry name" value="PEP-CTERM"/>
    <property type="match status" value="1"/>
</dbReference>
<reference evidence="3 4" key="1">
    <citation type="submission" date="2022-10" db="EMBL/GenBank/DDBJ databases">
        <title>paucibacter sp. hw8 Genome sequencing.</title>
        <authorList>
            <person name="Park S."/>
        </authorList>
    </citation>
    <scope>NUCLEOTIDE SEQUENCE [LARGE SCALE GENOMIC DNA]</scope>
    <source>
        <strain evidence="4">hw8</strain>
    </source>
</reference>
<evidence type="ECO:0000259" key="2">
    <source>
        <dbReference type="Pfam" id="PF07589"/>
    </source>
</evidence>
<protein>
    <submittedName>
        <fullName evidence="3">PEP-CTERM sorting domain-containing protein</fullName>
    </submittedName>
</protein>
<keyword evidence="1" id="KW-0732">Signal</keyword>
<feature type="signal peptide" evidence="1">
    <location>
        <begin position="1"/>
        <end position="23"/>
    </location>
</feature>
<dbReference type="RefSeq" id="WP_273595798.1">
    <property type="nucleotide sequence ID" value="NZ_JAQQXS010000004.1"/>
</dbReference>
<name>A0ABT5KP86_9BURK</name>
<sequence length="236" mass="23233">MKFIASTLATALSTLVLAGAAHAAIVETADGQLSTAGWSTGIGADASIYVPAAPTGSRGVALSEGVWSTNTNIAFSAGQTLSAWVNPGPSPTDSNGAQGGRLYLGFNADAAGAYSFVAASDTGALGFQDNSGYATPDFSAKTALSYADQWYRLSVTLSADGSSATAQLFDADGSTLLGSTTETGLTRSAATGIALRGTGGAAVASISVVPEPASAALMLLGLGALGLRARRAGSAQ</sequence>
<feature type="domain" description="Ice-binding protein C-terminal" evidence="2">
    <location>
        <begin position="209"/>
        <end position="231"/>
    </location>
</feature>
<dbReference type="InterPro" id="IPR013424">
    <property type="entry name" value="Ice-binding_C"/>
</dbReference>
<keyword evidence="4" id="KW-1185">Reference proteome</keyword>